<keyword evidence="10 11" id="KW-0349">Heme</keyword>
<evidence type="ECO:0000256" key="12">
    <source>
        <dbReference type="SAM" id="Phobius"/>
    </source>
</evidence>
<dbReference type="AlphaFoldDB" id="A0AAF1AIZ1"/>
<evidence type="ECO:0000256" key="10">
    <source>
        <dbReference type="PIRSR" id="PIRSR602401-1"/>
    </source>
</evidence>
<evidence type="ECO:0000256" key="8">
    <source>
        <dbReference type="ARBA" id="ARBA00023004"/>
    </source>
</evidence>
<dbReference type="PRINTS" id="PR00463">
    <property type="entry name" value="EP450I"/>
</dbReference>
<comment type="similarity">
    <text evidence="3 11">Belongs to the cytochrome P450 family.</text>
</comment>
<evidence type="ECO:0000256" key="4">
    <source>
        <dbReference type="ARBA" id="ARBA00022692"/>
    </source>
</evidence>
<dbReference type="PANTHER" id="PTHR24286">
    <property type="entry name" value="CYTOCHROME P450 26"/>
    <property type="match status" value="1"/>
</dbReference>
<keyword evidence="9 12" id="KW-0472">Membrane</keyword>
<evidence type="ECO:0000256" key="3">
    <source>
        <dbReference type="ARBA" id="ARBA00010617"/>
    </source>
</evidence>
<dbReference type="InterPro" id="IPR017972">
    <property type="entry name" value="Cyt_P450_CS"/>
</dbReference>
<dbReference type="GO" id="GO:0004497">
    <property type="term" value="F:monooxygenase activity"/>
    <property type="evidence" value="ECO:0007669"/>
    <property type="project" value="UniProtKB-KW"/>
</dbReference>
<dbReference type="GO" id="GO:0005506">
    <property type="term" value="F:iron ion binding"/>
    <property type="evidence" value="ECO:0007669"/>
    <property type="project" value="InterPro"/>
</dbReference>
<evidence type="ECO:0000256" key="11">
    <source>
        <dbReference type="RuleBase" id="RU000461"/>
    </source>
</evidence>
<dbReference type="InterPro" id="IPR036396">
    <property type="entry name" value="Cyt_P450_sf"/>
</dbReference>
<evidence type="ECO:0000256" key="5">
    <source>
        <dbReference type="ARBA" id="ARBA00022723"/>
    </source>
</evidence>
<keyword evidence="6 12" id="KW-1133">Transmembrane helix</keyword>
<comment type="subcellular location">
    <subcellularLocation>
        <location evidence="2">Membrane</location>
        <topology evidence="2">Single-pass membrane protein</topology>
    </subcellularLocation>
</comment>
<dbReference type="FunFam" id="1.10.630.10:FF:000022">
    <property type="entry name" value="Taxadiene 5-alpha hydroxylase"/>
    <property type="match status" value="1"/>
</dbReference>
<evidence type="ECO:0000256" key="9">
    <source>
        <dbReference type="ARBA" id="ARBA00023136"/>
    </source>
</evidence>
<keyword evidence="5 10" id="KW-0479">Metal-binding</keyword>
<dbReference type="Gene3D" id="1.10.630.10">
    <property type="entry name" value="Cytochrome P450"/>
    <property type="match status" value="1"/>
</dbReference>
<dbReference type="SUPFAM" id="SSF48264">
    <property type="entry name" value="Cytochrome P450"/>
    <property type="match status" value="1"/>
</dbReference>
<keyword evidence="4 12" id="KW-0812">Transmembrane</keyword>
<protein>
    <recommendedName>
        <fullName evidence="15">Beta-amyrin 28-oxidase</fullName>
    </recommendedName>
</protein>
<dbReference type="CDD" id="cd11043">
    <property type="entry name" value="CYP90-like"/>
    <property type="match status" value="1"/>
</dbReference>
<reference evidence="13" key="2">
    <citation type="submission" date="2022-03" db="EMBL/GenBank/DDBJ databases">
        <title>Draft title - Genomic analysis of global carrot germplasm unveils the trajectory of domestication and the origin of high carotenoid orange carrot.</title>
        <authorList>
            <person name="Iorizzo M."/>
            <person name="Ellison S."/>
            <person name="Senalik D."/>
            <person name="Macko-Podgorni A."/>
            <person name="Grzebelus D."/>
            <person name="Bostan H."/>
            <person name="Rolling W."/>
            <person name="Curaba J."/>
            <person name="Simon P."/>
        </authorList>
    </citation>
    <scope>NUCLEOTIDE SEQUENCE</scope>
    <source>
        <tissue evidence="13">Leaf</tissue>
    </source>
</reference>
<name>A0AAF1AIZ1_DAUCS</name>
<dbReference type="GO" id="GO:0020037">
    <property type="term" value="F:heme binding"/>
    <property type="evidence" value="ECO:0007669"/>
    <property type="project" value="InterPro"/>
</dbReference>
<evidence type="ECO:0000313" key="14">
    <source>
        <dbReference type="Proteomes" id="UP000077755"/>
    </source>
</evidence>
<evidence type="ECO:0000256" key="6">
    <source>
        <dbReference type="ARBA" id="ARBA00022989"/>
    </source>
</evidence>
<proteinExistence type="inferred from homology"/>
<dbReference type="GO" id="GO:0016020">
    <property type="term" value="C:membrane"/>
    <property type="evidence" value="ECO:0007669"/>
    <property type="project" value="UniProtKB-SubCell"/>
</dbReference>
<dbReference type="PRINTS" id="PR00385">
    <property type="entry name" value="P450"/>
</dbReference>
<keyword evidence="11" id="KW-0503">Monooxygenase</keyword>
<keyword evidence="7 11" id="KW-0560">Oxidoreductase</keyword>
<dbReference type="Pfam" id="PF00067">
    <property type="entry name" value="p450"/>
    <property type="match status" value="1"/>
</dbReference>
<sequence length="476" mass="54540">MDRLEFLSLSALVAIVVSLFLFFFSFRRSKANVPPGSSGWPVMGESIKFFRLGPQEFIKERTRKYSQDVFQTSLFGQKMAVFCGPIGNKFVYANETRSLAAWWPLSVRKALFFPEFVESPTDEISSLMFISIRDILKPEALKQYIPVMDSMAREHVDSQWADNEVVKVFPVSKKYTFDLACRILMGVVDAELVIRLAKHFTLVTAGLFSVPIDLPGTPYNKGIKGGKLVRAELMKIITERRKEMSENKSETVRRSNFLSRLLLVTDENGKFASEREITNNIVGLLFASYETTSSAVTFVLKYLSELPHIYDEVYKEQMEIAKSKSEGELLTWEDVQKMRYSWNVVCETLRFIPPLLGGFRDVVNDFNYAGFTIPKGWKTLWTVHTTHKNPKYFADPETFDPSRFEGRGPAPSTYVPFGGGSRMCPGKEYARLEILVFLHNIVTKFKLEKVNPQEKIELYFLPVPKEGLPLRLTRHK</sequence>
<dbReference type="Proteomes" id="UP000077755">
    <property type="component" value="Chromosome 1"/>
</dbReference>
<keyword evidence="14" id="KW-1185">Reference proteome</keyword>
<reference evidence="13" key="1">
    <citation type="journal article" date="2016" name="Nat. Genet.">
        <title>A high-quality carrot genome assembly provides new insights into carotenoid accumulation and asterid genome evolution.</title>
        <authorList>
            <person name="Iorizzo M."/>
            <person name="Ellison S."/>
            <person name="Senalik D."/>
            <person name="Zeng P."/>
            <person name="Satapoomin P."/>
            <person name="Huang J."/>
            <person name="Bowman M."/>
            <person name="Iovene M."/>
            <person name="Sanseverino W."/>
            <person name="Cavagnaro P."/>
            <person name="Yildiz M."/>
            <person name="Macko-Podgorni A."/>
            <person name="Moranska E."/>
            <person name="Grzebelus E."/>
            <person name="Grzebelus D."/>
            <person name="Ashrafi H."/>
            <person name="Zheng Z."/>
            <person name="Cheng S."/>
            <person name="Spooner D."/>
            <person name="Van Deynze A."/>
            <person name="Simon P."/>
        </authorList>
    </citation>
    <scope>NUCLEOTIDE SEQUENCE</scope>
    <source>
        <tissue evidence="13">Leaf</tissue>
    </source>
</reference>
<dbReference type="GO" id="GO:0016125">
    <property type="term" value="P:sterol metabolic process"/>
    <property type="evidence" value="ECO:0007669"/>
    <property type="project" value="TreeGrafter"/>
</dbReference>
<dbReference type="InterPro" id="IPR001128">
    <property type="entry name" value="Cyt_P450"/>
</dbReference>
<dbReference type="PROSITE" id="PS00086">
    <property type="entry name" value="CYTOCHROME_P450"/>
    <property type="match status" value="1"/>
</dbReference>
<evidence type="ECO:0000313" key="13">
    <source>
        <dbReference type="EMBL" id="WOG81946.1"/>
    </source>
</evidence>
<feature type="transmembrane region" description="Helical" evidence="12">
    <location>
        <begin position="6"/>
        <end position="26"/>
    </location>
</feature>
<organism evidence="13 14">
    <name type="scientific">Daucus carota subsp. sativus</name>
    <name type="common">Carrot</name>
    <dbReference type="NCBI Taxonomy" id="79200"/>
    <lineage>
        <taxon>Eukaryota</taxon>
        <taxon>Viridiplantae</taxon>
        <taxon>Streptophyta</taxon>
        <taxon>Embryophyta</taxon>
        <taxon>Tracheophyta</taxon>
        <taxon>Spermatophyta</taxon>
        <taxon>Magnoliopsida</taxon>
        <taxon>eudicotyledons</taxon>
        <taxon>Gunneridae</taxon>
        <taxon>Pentapetalae</taxon>
        <taxon>asterids</taxon>
        <taxon>campanulids</taxon>
        <taxon>Apiales</taxon>
        <taxon>Apiaceae</taxon>
        <taxon>Apioideae</taxon>
        <taxon>Scandiceae</taxon>
        <taxon>Daucinae</taxon>
        <taxon>Daucus</taxon>
        <taxon>Daucus sect. Daucus</taxon>
    </lineage>
</organism>
<comment type="cofactor">
    <cofactor evidence="1 10">
        <name>heme</name>
        <dbReference type="ChEBI" id="CHEBI:30413"/>
    </cofactor>
</comment>
<dbReference type="PANTHER" id="PTHR24286:SF53">
    <property type="entry name" value="BETA-AMYRIN 28-OXIDASE-LIKE"/>
    <property type="match status" value="1"/>
</dbReference>
<evidence type="ECO:0008006" key="15">
    <source>
        <dbReference type="Google" id="ProtNLM"/>
    </source>
</evidence>
<feature type="binding site" description="axial binding residue" evidence="10">
    <location>
        <position position="424"/>
    </location>
    <ligand>
        <name>heme</name>
        <dbReference type="ChEBI" id="CHEBI:30413"/>
    </ligand>
    <ligandPart>
        <name>Fe</name>
        <dbReference type="ChEBI" id="CHEBI:18248"/>
    </ligandPart>
</feature>
<gene>
    <name evidence="13" type="ORF">DCAR_0101104</name>
</gene>
<evidence type="ECO:0000256" key="1">
    <source>
        <dbReference type="ARBA" id="ARBA00001971"/>
    </source>
</evidence>
<dbReference type="InterPro" id="IPR002401">
    <property type="entry name" value="Cyt_P450_E_grp-I"/>
</dbReference>
<evidence type="ECO:0000256" key="7">
    <source>
        <dbReference type="ARBA" id="ARBA00023002"/>
    </source>
</evidence>
<dbReference type="EMBL" id="CP093343">
    <property type="protein sequence ID" value="WOG81946.1"/>
    <property type="molecule type" value="Genomic_DNA"/>
</dbReference>
<accession>A0AAF1AIZ1</accession>
<evidence type="ECO:0000256" key="2">
    <source>
        <dbReference type="ARBA" id="ARBA00004167"/>
    </source>
</evidence>
<dbReference type="GO" id="GO:0016705">
    <property type="term" value="F:oxidoreductase activity, acting on paired donors, with incorporation or reduction of molecular oxygen"/>
    <property type="evidence" value="ECO:0007669"/>
    <property type="project" value="InterPro"/>
</dbReference>
<keyword evidence="8 10" id="KW-0408">Iron</keyword>